<feature type="region of interest" description="Disordered" evidence="1">
    <location>
        <begin position="1"/>
        <end position="21"/>
    </location>
</feature>
<gene>
    <name evidence="2" type="ORF">KSP40_PGU016128</name>
</gene>
<feature type="compositionally biased region" description="Low complexity" evidence="1">
    <location>
        <begin position="10"/>
        <end position="21"/>
    </location>
</feature>
<dbReference type="PANTHER" id="PTHR33974:SF2">
    <property type="entry name" value="VASCULAR-RELATED UNKNOWN PROTEIN 1"/>
    <property type="match status" value="1"/>
</dbReference>
<protein>
    <submittedName>
        <fullName evidence="2">Uncharacterized protein</fullName>
    </submittedName>
</protein>
<sequence length="149" mass="16066">MHMEDLHQLSSFSSSSQESGWSTYLDDYCGHSSFLPGGSSSTVSDAASAAWNPIPAAGEPRRSCQKSKSKKKKGRDQFLVDNSLEDTASSAVNDNRPKGKIAGYVDCEEQGREGINELDNVGRVKDECSGLRARGLCLVPLSMLSNYLG</sequence>
<name>A0ABR2LIX0_9ASPA</name>
<accession>A0ABR2LIX0</accession>
<reference evidence="2 3" key="1">
    <citation type="journal article" date="2022" name="Nat. Plants">
        <title>Genomes of leafy and leafless Platanthera orchids illuminate the evolution of mycoheterotrophy.</title>
        <authorList>
            <person name="Li M.H."/>
            <person name="Liu K.W."/>
            <person name="Li Z."/>
            <person name="Lu H.C."/>
            <person name="Ye Q.L."/>
            <person name="Zhang D."/>
            <person name="Wang J.Y."/>
            <person name="Li Y.F."/>
            <person name="Zhong Z.M."/>
            <person name="Liu X."/>
            <person name="Yu X."/>
            <person name="Liu D.K."/>
            <person name="Tu X.D."/>
            <person name="Liu B."/>
            <person name="Hao Y."/>
            <person name="Liao X.Y."/>
            <person name="Jiang Y.T."/>
            <person name="Sun W.H."/>
            <person name="Chen J."/>
            <person name="Chen Y.Q."/>
            <person name="Ai Y."/>
            <person name="Zhai J.W."/>
            <person name="Wu S.S."/>
            <person name="Zhou Z."/>
            <person name="Hsiao Y.Y."/>
            <person name="Wu W.L."/>
            <person name="Chen Y.Y."/>
            <person name="Lin Y.F."/>
            <person name="Hsu J.L."/>
            <person name="Li C.Y."/>
            <person name="Wang Z.W."/>
            <person name="Zhao X."/>
            <person name="Zhong W.Y."/>
            <person name="Ma X.K."/>
            <person name="Ma L."/>
            <person name="Huang J."/>
            <person name="Chen G.Z."/>
            <person name="Huang M.Z."/>
            <person name="Huang L."/>
            <person name="Peng D.H."/>
            <person name="Luo Y.B."/>
            <person name="Zou S.Q."/>
            <person name="Chen S.P."/>
            <person name="Lan S."/>
            <person name="Tsai W.C."/>
            <person name="Van de Peer Y."/>
            <person name="Liu Z.J."/>
        </authorList>
    </citation>
    <scope>NUCLEOTIDE SEQUENCE [LARGE SCALE GENOMIC DNA]</scope>
    <source>
        <strain evidence="2">Lor288</strain>
    </source>
</reference>
<evidence type="ECO:0000313" key="3">
    <source>
        <dbReference type="Proteomes" id="UP001412067"/>
    </source>
</evidence>
<dbReference type="InterPro" id="IPR039280">
    <property type="entry name" value="VUP"/>
</dbReference>
<feature type="region of interest" description="Disordered" evidence="1">
    <location>
        <begin position="52"/>
        <end position="98"/>
    </location>
</feature>
<evidence type="ECO:0000256" key="1">
    <source>
        <dbReference type="SAM" id="MobiDB-lite"/>
    </source>
</evidence>
<keyword evidence="3" id="KW-1185">Reference proteome</keyword>
<proteinExistence type="predicted"/>
<organism evidence="2 3">
    <name type="scientific">Platanthera guangdongensis</name>
    <dbReference type="NCBI Taxonomy" id="2320717"/>
    <lineage>
        <taxon>Eukaryota</taxon>
        <taxon>Viridiplantae</taxon>
        <taxon>Streptophyta</taxon>
        <taxon>Embryophyta</taxon>
        <taxon>Tracheophyta</taxon>
        <taxon>Spermatophyta</taxon>
        <taxon>Magnoliopsida</taxon>
        <taxon>Liliopsida</taxon>
        <taxon>Asparagales</taxon>
        <taxon>Orchidaceae</taxon>
        <taxon>Orchidoideae</taxon>
        <taxon>Orchideae</taxon>
        <taxon>Orchidinae</taxon>
        <taxon>Platanthera</taxon>
    </lineage>
</organism>
<dbReference type="PANTHER" id="PTHR33974">
    <property type="entry name" value="VASCULAR-RELATED UNKNOWN PROTEIN 1-RELATED"/>
    <property type="match status" value="1"/>
</dbReference>
<feature type="compositionally biased region" description="Basic residues" evidence="1">
    <location>
        <begin position="63"/>
        <end position="74"/>
    </location>
</feature>
<comment type="caution">
    <text evidence="2">The sequence shown here is derived from an EMBL/GenBank/DDBJ whole genome shotgun (WGS) entry which is preliminary data.</text>
</comment>
<dbReference type="Proteomes" id="UP001412067">
    <property type="component" value="Unassembled WGS sequence"/>
</dbReference>
<dbReference type="EMBL" id="JBBWWR010000019">
    <property type="protein sequence ID" value="KAK8942111.1"/>
    <property type="molecule type" value="Genomic_DNA"/>
</dbReference>
<evidence type="ECO:0000313" key="2">
    <source>
        <dbReference type="EMBL" id="KAK8942111.1"/>
    </source>
</evidence>